<dbReference type="SUPFAM" id="SSF52540">
    <property type="entry name" value="P-loop containing nucleoside triphosphate hydrolases"/>
    <property type="match status" value="1"/>
</dbReference>
<dbReference type="RefSeq" id="WP_155307794.1">
    <property type="nucleotide sequence ID" value="NZ_AP021875.1"/>
</dbReference>
<dbReference type="SMART" id="SM00382">
    <property type="entry name" value="AAA"/>
    <property type="match status" value="1"/>
</dbReference>
<dbReference type="Gene3D" id="3.40.50.300">
    <property type="entry name" value="P-loop containing nucleotide triphosphate hydrolases"/>
    <property type="match status" value="1"/>
</dbReference>
<dbReference type="InterPro" id="IPR017871">
    <property type="entry name" value="ABC_transporter-like_CS"/>
</dbReference>
<dbReference type="GO" id="GO:0016887">
    <property type="term" value="F:ATP hydrolysis activity"/>
    <property type="evidence" value="ECO:0007669"/>
    <property type="project" value="InterPro"/>
</dbReference>
<evidence type="ECO:0000313" key="5">
    <source>
        <dbReference type="EMBL" id="BBO79245.1"/>
    </source>
</evidence>
<keyword evidence="2" id="KW-0547">Nucleotide-binding</keyword>
<dbReference type="PROSITE" id="PS00211">
    <property type="entry name" value="ABC_TRANSPORTER_1"/>
    <property type="match status" value="1"/>
</dbReference>
<gene>
    <name evidence="5" type="ORF">DSCW_66620</name>
</gene>
<dbReference type="OrthoDB" id="9809450at2"/>
<dbReference type="GO" id="GO:0005524">
    <property type="term" value="F:ATP binding"/>
    <property type="evidence" value="ECO:0007669"/>
    <property type="project" value="UniProtKB-KW"/>
</dbReference>
<dbReference type="InterPro" id="IPR050166">
    <property type="entry name" value="ABC_transporter_ATP-bind"/>
</dbReference>
<keyword evidence="3 5" id="KW-0067">ATP-binding</keyword>
<dbReference type="Proteomes" id="UP000427769">
    <property type="component" value="Chromosome"/>
</dbReference>
<dbReference type="EMBL" id="AP021875">
    <property type="protein sequence ID" value="BBO79245.1"/>
    <property type="molecule type" value="Genomic_DNA"/>
</dbReference>
<feature type="domain" description="ABC transporter" evidence="4">
    <location>
        <begin position="4"/>
        <end position="247"/>
    </location>
</feature>
<dbReference type="KEGG" id="dwd:DSCW_66620"/>
<dbReference type="AlphaFoldDB" id="A0A5K7ZEJ8"/>
<evidence type="ECO:0000313" key="6">
    <source>
        <dbReference type="Proteomes" id="UP000427769"/>
    </source>
</evidence>
<evidence type="ECO:0000256" key="3">
    <source>
        <dbReference type="ARBA" id="ARBA00022840"/>
    </source>
</evidence>
<dbReference type="InterPro" id="IPR027417">
    <property type="entry name" value="P-loop_NTPase"/>
</dbReference>
<dbReference type="CDD" id="cd03293">
    <property type="entry name" value="ABC_NrtD_SsuB_transporters"/>
    <property type="match status" value="1"/>
</dbReference>
<dbReference type="Pfam" id="PF00005">
    <property type="entry name" value="ABC_tran"/>
    <property type="match status" value="1"/>
</dbReference>
<protein>
    <submittedName>
        <fullName evidence="5">Nitrate ABC transporter ATP-binding protein</fullName>
    </submittedName>
</protein>
<name>A0A5K7ZEJ8_9BACT</name>
<evidence type="ECO:0000256" key="2">
    <source>
        <dbReference type="ARBA" id="ARBA00022741"/>
    </source>
</evidence>
<evidence type="ECO:0000259" key="4">
    <source>
        <dbReference type="PROSITE" id="PS50893"/>
    </source>
</evidence>
<sequence>MGRINIEKLNKAYANRRKLPRSDESPQLRKGDDIIVLKDIDLKISDGEMVCFLGPSGCGKSTLLRIIAGFEDLSSGKVRINGKSVNGPSADHIFVFQHSGLFPWMTVAQNVGLGVRHLSSDGRHKRIGEFLEMVELEGFEQHYPRQLSGGMQRRAELARALAVNPDILIMDEPFSGLDFLTHMKMREEVVNMHAFIQKTILLVTHNIDDALIMGDRVVILGGSPTGVAMDRKLEFPRPRNFEKSPELSRLRSELFLMMGVNYAV</sequence>
<dbReference type="PROSITE" id="PS50893">
    <property type="entry name" value="ABC_TRANSPORTER_2"/>
    <property type="match status" value="1"/>
</dbReference>
<keyword evidence="6" id="KW-1185">Reference proteome</keyword>
<dbReference type="PANTHER" id="PTHR42788">
    <property type="entry name" value="TAURINE IMPORT ATP-BINDING PROTEIN-RELATED"/>
    <property type="match status" value="1"/>
</dbReference>
<dbReference type="PANTHER" id="PTHR42788:SF13">
    <property type="entry name" value="ALIPHATIC SULFONATES IMPORT ATP-BINDING PROTEIN SSUB"/>
    <property type="match status" value="1"/>
</dbReference>
<accession>A0A5K7ZEJ8</accession>
<keyword evidence="1" id="KW-0813">Transport</keyword>
<evidence type="ECO:0000256" key="1">
    <source>
        <dbReference type="ARBA" id="ARBA00022448"/>
    </source>
</evidence>
<proteinExistence type="predicted"/>
<dbReference type="InterPro" id="IPR003439">
    <property type="entry name" value="ABC_transporter-like_ATP-bd"/>
</dbReference>
<reference evidence="5 6" key="1">
    <citation type="submission" date="2019-11" db="EMBL/GenBank/DDBJ databases">
        <title>Comparative genomics of hydrocarbon-degrading Desulfosarcina strains.</title>
        <authorList>
            <person name="Watanabe M."/>
            <person name="Kojima H."/>
            <person name="Fukui M."/>
        </authorList>
    </citation>
    <scope>NUCLEOTIDE SEQUENCE [LARGE SCALE GENOMIC DNA]</scope>
    <source>
        <strain evidence="5 6">PP31</strain>
    </source>
</reference>
<organism evidence="5 6">
    <name type="scientific">Desulfosarcina widdelii</name>
    <dbReference type="NCBI Taxonomy" id="947919"/>
    <lineage>
        <taxon>Bacteria</taxon>
        <taxon>Pseudomonadati</taxon>
        <taxon>Thermodesulfobacteriota</taxon>
        <taxon>Desulfobacteria</taxon>
        <taxon>Desulfobacterales</taxon>
        <taxon>Desulfosarcinaceae</taxon>
        <taxon>Desulfosarcina</taxon>
    </lineage>
</organism>
<dbReference type="InterPro" id="IPR003593">
    <property type="entry name" value="AAA+_ATPase"/>
</dbReference>